<proteinExistence type="predicted"/>
<protein>
    <submittedName>
        <fullName evidence="1">Uncharacterized protein</fullName>
    </submittedName>
</protein>
<reference evidence="1 2" key="1">
    <citation type="journal article" date="2017" name="Front. Genet.">
        <title>Draft sequencing of the heterozygous diploid genome of Satsuma (Citrus unshiu Marc.) using a hybrid assembly approach.</title>
        <authorList>
            <person name="Shimizu T."/>
            <person name="Tanizawa Y."/>
            <person name="Mochizuki T."/>
            <person name="Nagasaki H."/>
            <person name="Yoshioka T."/>
            <person name="Toyoda A."/>
            <person name="Fujiyama A."/>
            <person name="Kaminuma E."/>
            <person name="Nakamura Y."/>
        </authorList>
    </citation>
    <scope>NUCLEOTIDE SEQUENCE [LARGE SCALE GENOMIC DNA]</scope>
    <source>
        <strain evidence="2">cv. Miyagawa wase</strain>
    </source>
</reference>
<keyword evidence="2" id="KW-1185">Reference proteome</keyword>
<name>A0A2H5QJF6_CITUN</name>
<dbReference type="AlphaFoldDB" id="A0A2H5QJF6"/>
<sequence length="76" mass="8468">MALSFNGSRCILALESYCLNCKRPGTDNSCYDEERFTRTLWIRNGSCGKEGKASELMEAALDGPCPENELLEMHSC</sequence>
<dbReference type="Proteomes" id="UP000236630">
    <property type="component" value="Unassembled WGS sequence"/>
</dbReference>
<dbReference type="EMBL" id="BDQV01000426">
    <property type="protein sequence ID" value="GAY64759.1"/>
    <property type="molecule type" value="Genomic_DNA"/>
</dbReference>
<evidence type="ECO:0000313" key="2">
    <source>
        <dbReference type="Proteomes" id="UP000236630"/>
    </source>
</evidence>
<organism evidence="1 2">
    <name type="scientific">Citrus unshiu</name>
    <name type="common">Satsuma mandarin</name>
    <name type="synonym">Citrus nobilis var. unshiu</name>
    <dbReference type="NCBI Taxonomy" id="55188"/>
    <lineage>
        <taxon>Eukaryota</taxon>
        <taxon>Viridiplantae</taxon>
        <taxon>Streptophyta</taxon>
        <taxon>Embryophyta</taxon>
        <taxon>Tracheophyta</taxon>
        <taxon>Spermatophyta</taxon>
        <taxon>Magnoliopsida</taxon>
        <taxon>eudicotyledons</taxon>
        <taxon>Gunneridae</taxon>
        <taxon>Pentapetalae</taxon>
        <taxon>rosids</taxon>
        <taxon>malvids</taxon>
        <taxon>Sapindales</taxon>
        <taxon>Rutaceae</taxon>
        <taxon>Aurantioideae</taxon>
        <taxon>Citrus</taxon>
    </lineage>
</organism>
<evidence type="ECO:0000313" key="1">
    <source>
        <dbReference type="EMBL" id="GAY64759.1"/>
    </source>
</evidence>
<comment type="caution">
    <text evidence="1">The sequence shown here is derived from an EMBL/GenBank/DDBJ whole genome shotgun (WGS) entry which is preliminary data.</text>
</comment>
<accession>A0A2H5QJF6</accession>
<gene>
    <name evidence="1" type="ORF">CUMW_235900</name>
</gene>